<protein>
    <submittedName>
        <fullName evidence="3">ANTAR domain-containing protein</fullName>
    </submittedName>
</protein>
<dbReference type="InterPro" id="IPR011006">
    <property type="entry name" value="CheY-like_superfamily"/>
</dbReference>
<sequence>MALIASDGPPPTALRRPPRPSSGRRGTPSSRSPDQWADRPSPARHHPTTTDTPGSRKTQYLVYGISCGATLAAFSASAPERTKTVQKPKRKPRPGARRRRRSRPGSGYTPLSCSEEGVVPQFPGYERASTFQAADTPLLVVDTDLVVRDINPACLDATQRRRDEVLGIPLAEAFPDNPDDEGSTRIRELGDAFETVFRTATRHHLPIHRHDVPSRDDPTRFVRKDWISVTTRLLDEAGRVVGALHHAEDVTTVAAHLPAAPPEGLHLDAGTWSALLVTLAIETRGHERALHTARELQRALDSRVVIEQAKGLIAGRSGVGVDEAFTRLRQHARRNNTGIHEIAHAVVELGLAV</sequence>
<dbReference type="InterPro" id="IPR035965">
    <property type="entry name" value="PAS-like_dom_sf"/>
</dbReference>
<dbReference type="CDD" id="cd00130">
    <property type="entry name" value="PAS"/>
    <property type="match status" value="1"/>
</dbReference>
<organism evidence="3 4">
    <name type="scientific">Acidiferrimicrobium australe</name>
    <dbReference type="NCBI Taxonomy" id="2664430"/>
    <lineage>
        <taxon>Bacteria</taxon>
        <taxon>Bacillati</taxon>
        <taxon>Actinomycetota</taxon>
        <taxon>Acidimicrobiia</taxon>
        <taxon>Acidimicrobiales</taxon>
        <taxon>Acidimicrobiaceae</taxon>
        <taxon>Acidiferrimicrobium</taxon>
    </lineage>
</organism>
<dbReference type="EMBL" id="WJHE01000325">
    <property type="protein sequence ID" value="MST32543.1"/>
    <property type="molecule type" value="Genomic_DNA"/>
</dbReference>
<dbReference type="Pfam" id="PF03861">
    <property type="entry name" value="ANTAR"/>
    <property type="match status" value="1"/>
</dbReference>
<feature type="compositionally biased region" description="Basic residues" evidence="1">
    <location>
        <begin position="84"/>
        <end position="103"/>
    </location>
</feature>
<evidence type="ECO:0000256" key="1">
    <source>
        <dbReference type="SAM" id="MobiDB-lite"/>
    </source>
</evidence>
<feature type="domain" description="ANTAR" evidence="2">
    <location>
        <begin position="286"/>
        <end position="347"/>
    </location>
</feature>
<evidence type="ECO:0000313" key="4">
    <source>
        <dbReference type="Proteomes" id="UP000437736"/>
    </source>
</evidence>
<dbReference type="PROSITE" id="PS50921">
    <property type="entry name" value="ANTAR"/>
    <property type="match status" value="1"/>
</dbReference>
<evidence type="ECO:0000259" key="2">
    <source>
        <dbReference type="PROSITE" id="PS50921"/>
    </source>
</evidence>
<dbReference type="Gene3D" id="1.10.10.10">
    <property type="entry name" value="Winged helix-like DNA-binding domain superfamily/Winged helix DNA-binding domain"/>
    <property type="match status" value="1"/>
</dbReference>
<feature type="region of interest" description="Disordered" evidence="1">
    <location>
        <begin position="1"/>
        <end position="57"/>
    </location>
</feature>
<reference evidence="3 4" key="1">
    <citation type="submission" date="2019-11" db="EMBL/GenBank/DDBJ databases">
        <title>Acidiferrimicrobium australis gen. nov., sp. nov., an acidophilic and obligately heterotrophic, member of the Actinobacteria that catalyses dissimilatory oxido- reduction of iron isolated from metal-rich acidic water in Chile.</title>
        <authorList>
            <person name="Gonzalez D."/>
            <person name="Huber K."/>
            <person name="Hedrich S."/>
            <person name="Rojas-Villalobos C."/>
            <person name="Quatrini R."/>
            <person name="Dinamarca M.A."/>
            <person name="Schwarz A."/>
            <person name="Canales C."/>
            <person name="Nancucheo I."/>
        </authorList>
    </citation>
    <scope>NUCLEOTIDE SEQUENCE [LARGE SCALE GENOMIC DNA]</scope>
    <source>
        <strain evidence="3 4">USS-CCA1</strain>
    </source>
</reference>
<dbReference type="InterPro" id="IPR036388">
    <property type="entry name" value="WH-like_DNA-bd_sf"/>
</dbReference>
<comment type="caution">
    <text evidence="3">The sequence shown here is derived from an EMBL/GenBank/DDBJ whole genome shotgun (WGS) entry which is preliminary data.</text>
</comment>
<feature type="compositionally biased region" description="Low complexity" evidence="1">
    <location>
        <begin position="21"/>
        <end position="33"/>
    </location>
</feature>
<accession>A0ABW9QVY7</accession>
<name>A0ABW9QVY7_9ACTN</name>
<evidence type="ECO:0000313" key="3">
    <source>
        <dbReference type="EMBL" id="MST32543.1"/>
    </source>
</evidence>
<keyword evidence="4" id="KW-1185">Reference proteome</keyword>
<dbReference type="Pfam" id="PF08448">
    <property type="entry name" value="PAS_4"/>
    <property type="match status" value="1"/>
</dbReference>
<dbReference type="SUPFAM" id="SSF52172">
    <property type="entry name" value="CheY-like"/>
    <property type="match status" value="1"/>
</dbReference>
<proteinExistence type="predicted"/>
<dbReference type="Proteomes" id="UP000437736">
    <property type="component" value="Unassembled WGS sequence"/>
</dbReference>
<dbReference type="SMART" id="SM00091">
    <property type="entry name" value="PAS"/>
    <property type="match status" value="1"/>
</dbReference>
<dbReference type="InterPro" id="IPR013656">
    <property type="entry name" value="PAS_4"/>
</dbReference>
<dbReference type="InterPro" id="IPR000014">
    <property type="entry name" value="PAS"/>
</dbReference>
<dbReference type="Gene3D" id="3.30.450.20">
    <property type="entry name" value="PAS domain"/>
    <property type="match status" value="1"/>
</dbReference>
<feature type="region of interest" description="Disordered" evidence="1">
    <location>
        <begin position="76"/>
        <end position="116"/>
    </location>
</feature>
<dbReference type="InterPro" id="IPR005561">
    <property type="entry name" value="ANTAR"/>
</dbReference>
<dbReference type="SMART" id="SM01012">
    <property type="entry name" value="ANTAR"/>
    <property type="match status" value="1"/>
</dbReference>
<dbReference type="SUPFAM" id="SSF55785">
    <property type="entry name" value="PYP-like sensor domain (PAS domain)"/>
    <property type="match status" value="1"/>
</dbReference>
<gene>
    <name evidence="3" type="ORF">GHK86_07380</name>
</gene>